<dbReference type="GeneTree" id="ENSGT01120000273031"/>
<reference evidence="11" key="2">
    <citation type="submission" date="2025-08" db="UniProtKB">
        <authorList>
            <consortium name="Ensembl"/>
        </authorList>
    </citation>
    <scope>IDENTIFICATION</scope>
</reference>
<keyword evidence="5" id="KW-0297">G-protein coupled receptor</keyword>
<comment type="subcellular location">
    <subcellularLocation>
        <location evidence="1">Cell membrane</location>
        <topology evidence="1">Multi-pass membrane protein</topology>
    </subcellularLocation>
</comment>
<sequence length="208" mass="23759">MFLVGVVGNVYTLVVINVSLRVTGTMYVYIVNLALADLLYLTTIPFVVCTYFAKDWYFKIPRCDQPSGHLCWVKALQTHRHLCGLAHLFSPYTPNNHHDRAEEERSNGAEKRMCHPTWQITAYKVYLTVLFNTCILAPGCIIGYLYLKLARVYWVSQTTEFSSNEINKCYKPEVFYKSLSVIKVSIPLEFLNTGLGCISAPMFLSIFC</sequence>
<keyword evidence="3 9" id="KW-0812">Transmembrane</keyword>
<dbReference type="GO" id="GO:0007218">
    <property type="term" value="P:neuropeptide signaling pathway"/>
    <property type="evidence" value="ECO:0007669"/>
    <property type="project" value="TreeGrafter"/>
</dbReference>
<dbReference type="PANTHER" id="PTHR24230:SF161">
    <property type="entry name" value="G-PROTEIN COUPLED RECEPTORS FAMILY 1 PROFILE DOMAIN-CONTAINING PROTEIN"/>
    <property type="match status" value="1"/>
</dbReference>
<dbReference type="Pfam" id="PF00001">
    <property type="entry name" value="7tm_1"/>
    <property type="match status" value="1"/>
</dbReference>
<feature type="transmembrane region" description="Helical" evidence="9">
    <location>
        <begin position="125"/>
        <end position="147"/>
    </location>
</feature>
<dbReference type="SUPFAM" id="SSF81321">
    <property type="entry name" value="Family A G protein-coupled receptor-like"/>
    <property type="match status" value="1"/>
</dbReference>
<name>A0AAY5EIY7_ELEEL</name>
<evidence type="ECO:0000256" key="6">
    <source>
        <dbReference type="ARBA" id="ARBA00023136"/>
    </source>
</evidence>
<reference evidence="11 12" key="1">
    <citation type="submission" date="2020-05" db="EMBL/GenBank/DDBJ databases">
        <title>Electrophorus electricus (electric eel) genome, fEleEle1, primary haplotype.</title>
        <authorList>
            <person name="Myers G."/>
            <person name="Meyer A."/>
            <person name="Fedrigo O."/>
            <person name="Formenti G."/>
            <person name="Rhie A."/>
            <person name="Tracey A."/>
            <person name="Sims Y."/>
            <person name="Jarvis E.D."/>
        </authorList>
    </citation>
    <scope>NUCLEOTIDE SEQUENCE [LARGE SCALE GENOMIC DNA]</scope>
</reference>
<evidence type="ECO:0000256" key="7">
    <source>
        <dbReference type="ARBA" id="ARBA00023170"/>
    </source>
</evidence>
<keyword evidence="12" id="KW-1185">Reference proteome</keyword>
<dbReference type="InterPro" id="IPR017452">
    <property type="entry name" value="GPCR_Rhodpsn_7TM"/>
</dbReference>
<evidence type="ECO:0000313" key="12">
    <source>
        <dbReference type="Proteomes" id="UP000314983"/>
    </source>
</evidence>
<keyword evidence="6 9" id="KW-0472">Membrane</keyword>
<accession>A0AAY5EIY7</accession>
<feature type="transmembrane region" description="Helical" evidence="9">
    <location>
        <begin position="27"/>
        <end position="52"/>
    </location>
</feature>
<dbReference type="Ensembl" id="ENSEEET00000055028.1">
    <property type="protein sequence ID" value="ENSEEEP00000056911.1"/>
    <property type="gene ID" value="ENSEEEG00000027833.1"/>
</dbReference>
<gene>
    <name evidence="11" type="primary">CACNG1</name>
</gene>
<organism evidence="11 12">
    <name type="scientific">Electrophorus electricus</name>
    <name type="common">Electric eel</name>
    <name type="synonym">Gymnotus electricus</name>
    <dbReference type="NCBI Taxonomy" id="8005"/>
    <lineage>
        <taxon>Eukaryota</taxon>
        <taxon>Metazoa</taxon>
        <taxon>Chordata</taxon>
        <taxon>Craniata</taxon>
        <taxon>Vertebrata</taxon>
        <taxon>Euteleostomi</taxon>
        <taxon>Actinopterygii</taxon>
        <taxon>Neopterygii</taxon>
        <taxon>Teleostei</taxon>
        <taxon>Ostariophysi</taxon>
        <taxon>Gymnotiformes</taxon>
        <taxon>Gymnotoidei</taxon>
        <taxon>Gymnotidae</taxon>
        <taxon>Electrophorus</taxon>
    </lineage>
</organism>
<dbReference type="Gene3D" id="1.20.1070.10">
    <property type="entry name" value="Rhodopsin 7-helix transmembrane proteins"/>
    <property type="match status" value="1"/>
</dbReference>
<evidence type="ECO:0000256" key="9">
    <source>
        <dbReference type="SAM" id="Phobius"/>
    </source>
</evidence>
<dbReference type="AlphaFoldDB" id="A0AAY5EIY7"/>
<keyword evidence="2" id="KW-1003">Cell membrane</keyword>
<evidence type="ECO:0000256" key="5">
    <source>
        <dbReference type="ARBA" id="ARBA00023040"/>
    </source>
</evidence>
<evidence type="ECO:0000256" key="1">
    <source>
        <dbReference type="ARBA" id="ARBA00004651"/>
    </source>
</evidence>
<dbReference type="PROSITE" id="PS50262">
    <property type="entry name" value="G_PROTEIN_RECEP_F1_2"/>
    <property type="match status" value="1"/>
</dbReference>
<feature type="domain" description="G-protein coupled receptors family 1 profile" evidence="10">
    <location>
        <begin position="8"/>
        <end position="71"/>
    </location>
</feature>
<evidence type="ECO:0000313" key="11">
    <source>
        <dbReference type="Ensembl" id="ENSEEEP00000056911.1"/>
    </source>
</evidence>
<keyword evidence="4 9" id="KW-1133">Transmembrane helix</keyword>
<dbReference type="GO" id="GO:0005886">
    <property type="term" value="C:plasma membrane"/>
    <property type="evidence" value="ECO:0007669"/>
    <property type="project" value="UniProtKB-SubCell"/>
</dbReference>
<dbReference type="PANTHER" id="PTHR24230">
    <property type="entry name" value="G-PROTEIN COUPLED RECEPTOR"/>
    <property type="match status" value="1"/>
</dbReference>
<evidence type="ECO:0000256" key="4">
    <source>
        <dbReference type="ARBA" id="ARBA00022989"/>
    </source>
</evidence>
<keyword evidence="8" id="KW-0807">Transducer</keyword>
<proteinExistence type="predicted"/>
<evidence type="ECO:0000256" key="8">
    <source>
        <dbReference type="ARBA" id="ARBA00023224"/>
    </source>
</evidence>
<protein>
    <recommendedName>
        <fullName evidence="10">G-protein coupled receptors family 1 profile domain-containing protein</fullName>
    </recommendedName>
</protein>
<keyword evidence="7" id="KW-0675">Receptor</keyword>
<evidence type="ECO:0000256" key="3">
    <source>
        <dbReference type="ARBA" id="ARBA00022692"/>
    </source>
</evidence>
<dbReference type="InterPro" id="IPR000276">
    <property type="entry name" value="GPCR_Rhodpsn"/>
</dbReference>
<evidence type="ECO:0000259" key="10">
    <source>
        <dbReference type="PROSITE" id="PS50262"/>
    </source>
</evidence>
<reference evidence="11" key="3">
    <citation type="submission" date="2025-09" db="UniProtKB">
        <authorList>
            <consortium name="Ensembl"/>
        </authorList>
    </citation>
    <scope>IDENTIFICATION</scope>
</reference>
<dbReference type="GO" id="GO:0001604">
    <property type="term" value="F:urotensin II receptor activity"/>
    <property type="evidence" value="ECO:0007669"/>
    <property type="project" value="TreeGrafter"/>
</dbReference>
<dbReference type="Proteomes" id="UP000314983">
    <property type="component" value="Chromosome 8"/>
</dbReference>
<evidence type="ECO:0000256" key="2">
    <source>
        <dbReference type="ARBA" id="ARBA00022475"/>
    </source>
</evidence>